<dbReference type="PANTHER" id="PTHR10151:SF120">
    <property type="entry name" value="BIS(5'-ADENOSYL)-TRIPHOSPHATASE"/>
    <property type="match status" value="1"/>
</dbReference>
<gene>
    <name evidence="1" type="ORF">BSL78_13052</name>
</gene>
<reference evidence="1 2" key="1">
    <citation type="journal article" date="2017" name="PLoS Biol.">
        <title>The sea cucumber genome provides insights into morphological evolution and visceral regeneration.</title>
        <authorList>
            <person name="Zhang X."/>
            <person name="Sun L."/>
            <person name="Yuan J."/>
            <person name="Sun Y."/>
            <person name="Gao Y."/>
            <person name="Zhang L."/>
            <person name="Li S."/>
            <person name="Dai H."/>
            <person name="Hamel J.F."/>
            <person name="Liu C."/>
            <person name="Yu Y."/>
            <person name="Liu S."/>
            <person name="Lin W."/>
            <person name="Guo K."/>
            <person name="Jin S."/>
            <person name="Xu P."/>
            <person name="Storey K.B."/>
            <person name="Huan P."/>
            <person name="Zhang T."/>
            <person name="Zhou Y."/>
            <person name="Zhang J."/>
            <person name="Lin C."/>
            <person name="Li X."/>
            <person name="Xing L."/>
            <person name="Huo D."/>
            <person name="Sun M."/>
            <person name="Wang L."/>
            <person name="Mercier A."/>
            <person name="Li F."/>
            <person name="Yang H."/>
            <person name="Xiang J."/>
        </authorList>
    </citation>
    <scope>NUCLEOTIDE SEQUENCE [LARGE SCALE GENOMIC DNA]</scope>
    <source>
        <strain evidence="1">Shaxun</strain>
        <tissue evidence="1">Muscle</tissue>
    </source>
</reference>
<name>A0A2G8KPV5_STIJA</name>
<dbReference type="GO" id="GO:0016787">
    <property type="term" value="F:hydrolase activity"/>
    <property type="evidence" value="ECO:0007669"/>
    <property type="project" value="UniProtKB-ARBA"/>
</dbReference>
<evidence type="ECO:0000313" key="1">
    <source>
        <dbReference type="EMBL" id="PIK50043.1"/>
    </source>
</evidence>
<dbReference type="Gene3D" id="3.40.720.10">
    <property type="entry name" value="Alkaline Phosphatase, subunit A"/>
    <property type="match status" value="1"/>
</dbReference>
<dbReference type="InterPro" id="IPR017850">
    <property type="entry name" value="Alkaline_phosphatase_core_sf"/>
</dbReference>
<keyword evidence="2" id="KW-1185">Reference proteome</keyword>
<dbReference type="InterPro" id="IPR002591">
    <property type="entry name" value="Phosphodiest/P_Trfase"/>
</dbReference>
<sequence length="165" mass="18398">MPYVISVPQLSGMRSHCCYKESHVEPLYQSLKSAPHVTVYKKDEIPDGYHYKNNIRVAPIVAVADEGWMLVAKNWDPWQLSYKGNHGFNNSLNSMFGFFIAHGPAFKKGGLVDSFPSVDIYPLMCHILDIKPNSNNGTMAIVSMLLRTSPSSWKVFVLGTSCANS</sequence>
<dbReference type="OrthoDB" id="6151632at2759"/>
<evidence type="ECO:0000313" key="2">
    <source>
        <dbReference type="Proteomes" id="UP000230750"/>
    </source>
</evidence>
<dbReference type="EMBL" id="MRZV01000435">
    <property type="protein sequence ID" value="PIK50043.1"/>
    <property type="molecule type" value="Genomic_DNA"/>
</dbReference>
<dbReference type="PANTHER" id="PTHR10151">
    <property type="entry name" value="ECTONUCLEOTIDE PYROPHOSPHATASE/PHOSPHODIESTERASE"/>
    <property type="match status" value="1"/>
</dbReference>
<dbReference type="SUPFAM" id="SSF53649">
    <property type="entry name" value="Alkaline phosphatase-like"/>
    <property type="match status" value="1"/>
</dbReference>
<dbReference type="STRING" id="307972.A0A2G8KPV5"/>
<dbReference type="Proteomes" id="UP000230750">
    <property type="component" value="Unassembled WGS sequence"/>
</dbReference>
<dbReference type="AlphaFoldDB" id="A0A2G8KPV5"/>
<comment type="caution">
    <text evidence="1">The sequence shown here is derived from an EMBL/GenBank/DDBJ whole genome shotgun (WGS) entry which is preliminary data.</text>
</comment>
<accession>A0A2G8KPV5</accession>
<protein>
    <submittedName>
        <fullName evidence="1">Putative ectonucleotide pyrophosphatase/phosphodiesterase family member 5-like</fullName>
    </submittedName>
</protein>
<proteinExistence type="predicted"/>
<organism evidence="1 2">
    <name type="scientific">Stichopus japonicus</name>
    <name type="common">Sea cucumber</name>
    <dbReference type="NCBI Taxonomy" id="307972"/>
    <lineage>
        <taxon>Eukaryota</taxon>
        <taxon>Metazoa</taxon>
        <taxon>Echinodermata</taxon>
        <taxon>Eleutherozoa</taxon>
        <taxon>Echinozoa</taxon>
        <taxon>Holothuroidea</taxon>
        <taxon>Aspidochirotacea</taxon>
        <taxon>Aspidochirotida</taxon>
        <taxon>Stichopodidae</taxon>
        <taxon>Apostichopus</taxon>
    </lineage>
</organism>
<dbReference type="Pfam" id="PF01663">
    <property type="entry name" value="Phosphodiest"/>
    <property type="match status" value="1"/>
</dbReference>